<evidence type="ECO:0000256" key="2">
    <source>
        <dbReference type="ARBA" id="ARBA00008520"/>
    </source>
</evidence>
<feature type="chain" id="PRO_5045495036" evidence="3">
    <location>
        <begin position="25"/>
        <end position="448"/>
    </location>
</feature>
<keyword evidence="3" id="KW-0732">Signal</keyword>
<gene>
    <name evidence="4" type="ORF">ACFOGP_15310</name>
</gene>
<comment type="subcellular location">
    <subcellularLocation>
        <location evidence="1">Periplasm</location>
    </subcellularLocation>
</comment>
<evidence type="ECO:0000256" key="1">
    <source>
        <dbReference type="ARBA" id="ARBA00004418"/>
    </source>
</evidence>
<dbReference type="RefSeq" id="WP_275631348.1">
    <property type="nucleotide sequence ID" value="NZ_JARGYD010000001.1"/>
</dbReference>
<name>A0ABV7GY87_9RHOB</name>
<reference evidence="5" key="1">
    <citation type="journal article" date="2019" name="Int. J. Syst. Evol. Microbiol.">
        <title>The Global Catalogue of Microorganisms (GCM) 10K type strain sequencing project: providing services to taxonomists for standard genome sequencing and annotation.</title>
        <authorList>
            <consortium name="The Broad Institute Genomics Platform"/>
            <consortium name="The Broad Institute Genome Sequencing Center for Infectious Disease"/>
            <person name="Wu L."/>
            <person name="Ma J."/>
        </authorList>
    </citation>
    <scope>NUCLEOTIDE SEQUENCE [LARGE SCALE GENOMIC DNA]</scope>
    <source>
        <strain evidence="5">KCTC 52366</strain>
    </source>
</reference>
<evidence type="ECO:0000313" key="4">
    <source>
        <dbReference type="EMBL" id="MFC3144087.1"/>
    </source>
</evidence>
<comment type="caution">
    <text evidence="4">The sequence shown here is derived from an EMBL/GenBank/DDBJ whole genome shotgun (WGS) entry which is preliminary data.</text>
</comment>
<evidence type="ECO:0000256" key="3">
    <source>
        <dbReference type="SAM" id="SignalP"/>
    </source>
</evidence>
<evidence type="ECO:0000313" key="5">
    <source>
        <dbReference type="Proteomes" id="UP001595632"/>
    </source>
</evidence>
<dbReference type="Pfam" id="PF01547">
    <property type="entry name" value="SBP_bac_1"/>
    <property type="match status" value="1"/>
</dbReference>
<dbReference type="PANTHER" id="PTHR43649">
    <property type="entry name" value="ARABINOSE-BINDING PROTEIN-RELATED"/>
    <property type="match status" value="1"/>
</dbReference>
<dbReference type="EMBL" id="JBHRTB010000010">
    <property type="protein sequence ID" value="MFC3144087.1"/>
    <property type="molecule type" value="Genomic_DNA"/>
</dbReference>
<accession>A0ABV7GY87</accession>
<organism evidence="4 5">
    <name type="scientific">Psychromarinibacter halotolerans</name>
    <dbReference type="NCBI Taxonomy" id="1775175"/>
    <lineage>
        <taxon>Bacteria</taxon>
        <taxon>Pseudomonadati</taxon>
        <taxon>Pseudomonadota</taxon>
        <taxon>Alphaproteobacteria</taxon>
        <taxon>Rhodobacterales</taxon>
        <taxon>Paracoccaceae</taxon>
        <taxon>Psychromarinibacter</taxon>
    </lineage>
</organism>
<dbReference type="Proteomes" id="UP001595632">
    <property type="component" value="Unassembled WGS sequence"/>
</dbReference>
<dbReference type="SUPFAM" id="SSF53850">
    <property type="entry name" value="Periplasmic binding protein-like II"/>
    <property type="match status" value="1"/>
</dbReference>
<comment type="similarity">
    <text evidence="2">Belongs to the bacterial solute-binding protein 1 family.</text>
</comment>
<dbReference type="InterPro" id="IPR006059">
    <property type="entry name" value="SBP"/>
</dbReference>
<protein>
    <submittedName>
        <fullName evidence="4">Extracellular solute-binding protein</fullName>
    </submittedName>
</protein>
<sequence>MKIGFTTGTAILALATGLGSVAHAADGELRVVYRDSSFVTAVMESAEEAFESAHPGIDVVLESISASSRDYYTKVSLMNQSDSTAPDVIYEDGFYVTADAAAGYLEPLDDRLAEWDDWSKFVDIAKQNGTSFVDGKLYAIPLGTDTQAIWYNKNVLTEAGLPADWQPESWQDILDAAAQIKENVPDAIPLNLYVTKAGGEASTMRGLMNLLSGTPGALPATLYDPADGKWVTGSKGMADTLSFLKTVYEAGYLASDNELQDGNFQHVLVEQRAPSDEVGMFIDGSWIWSRWAETGSAPWEDWTDVIGMAKIPTQDGGGNGFTSMSGGWTIAMTTYADDKDAAFDFLTTVADHTRSLQYSVLSGAVGVREDVNTDPAFLDANPTAGFFSSLVEVTNFRPALEIYPQVSSLIQETMEAVTVGGASVQDAMERYDSQLTRLAGRSNVKAAE</sequence>
<dbReference type="PANTHER" id="PTHR43649:SF14">
    <property type="entry name" value="BLR3389 PROTEIN"/>
    <property type="match status" value="1"/>
</dbReference>
<keyword evidence="5" id="KW-1185">Reference proteome</keyword>
<dbReference type="Gene3D" id="3.40.190.10">
    <property type="entry name" value="Periplasmic binding protein-like II"/>
    <property type="match status" value="2"/>
</dbReference>
<dbReference type="InterPro" id="IPR050490">
    <property type="entry name" value="Bact_solute-bd_prot1"/>
</dbReference>
<proteinExistence type="inferred from homology"/>
<feature type="signal peptide" evidence="3">
    <location>
        <begin position="1"/>
        <end position="24"/>
    </location>
</feature>